<evidence type="ECO:0000256" key="8">
    <source>
        <dbReference type="ARBA" id="ARBA00038035"/>
    </source>
</evidence>
<feature type="region of interest" description="Disordered" evidence="13">
    <location>
        <begin position="688"/>
        <end position="707"/>
    </location>
</feature>
<dbReference type="InterPro" id="IPR008271">
    <property type="entry name" value="Ser/Thr_kinase_AS"/>
</dbReference>
<dbReference type="GO" id="GO:0006950">
    <property type="term" value="P:response to stress"/>
    <property type="evidence" value="ECO:0007669"/>
    <property type="project" value="UniProtKB-ARBA"/>
</dbReference>
<feature type="compositionally biased region" description="Low complexity" evidence="13">
    <location>
        <begin position="418"/>
        <end position="438"/>
    </location>
</feature>
<feature type="region of interest" description="Disordered" evidence="13">
    <location>
        <begin position="1"/>
        <end position="82"/>
    </location>
</feature>
<dbReference type="SMART" id="SM00220">
    <property type="entry name" value="S_TKc"/>
    <property type="match status" value="1"/>
</dbReference>
<feature type="compositionally biased region" description="Polar residues" evidence="13">
    <location>
        <begin position="577"/>
        <end position="591"/>
    </location>
</feature>
<feature type="compositionally biased region" description="Basic and acidic residues" evidence="13">
    <location>
        <begin position="527"/>
        <end position="538"/>
    </location>
</feature>
<keyword evidence="4" id="KW-0547">Nucleotide-binding</keyword>
<evidence type="ECO:0000256" key="4">
    <source>
        <dbReference type="ARBA" id="ARBA00022741"/>
    </source>
</evidence>
<dbReference type="CDD" id="cd06618">
    <property type="entry name" value="PKc_MKK7"/>
    <property type="match status" value="1"/>
</dbReference>
<evidence type="ECO:0000256" key="6">
    <source>
        <dbReference type="ARBA" id="ARBA00022840"/>
    </source>
</evidence>
<keyword evidence="6" id="KW-0067">ATP-binding</keyword>
<reference evidence="16" key="1">
    <citation type="submission" date="2025-08" db="UniProtKB">
        <authorList>
            <consortium name="RefSeq"/>
        </authorList>
    </citation>
    <scope>IDENTIFICATION</scope>
</reference>
<dbReference type="GO" id="GO:0043068">
    <property type="term" value="P:positive regulation of programmed cell death"/>
    <property type="evidence" value="ECO:0007669"/>
    <property type="project" value="UniProtKB-ARBA"/>
</dbReference>
<feature type="compositionally biased region" description="Low complexity" evidence="13">
    <location>
        <begin position="663"/>
        <end position="678"/>
    </location>
</feature>
<feature type="region of interest" description="Disordered" evidence="13">
    <location>
        <begin position="418"/>
        <end position="441"/>
    </location>
</feature>
<gene>
    <name evidence="16" type="primary">LOC105424720</name>
</gene>
<feature type="region of interest" description="Disordered" evidence="13">
    <location>
        <begin position="753"/>
        <end position="835"/>
    </location>
</feature>
<dbReference type="GO" id="GO:0005524">
    <property type="term" value="F:ATP binding"/>
    <property type="evidence" value="ECO:0007669"/>
    <property type="project" value="UniProtKB-KW"/>
</dbReference>
<sequence>MSSTLEKKIMNLEERLRAENESRDRDRQVGGEVGGPSMGLHSSSSSSSSSAAAAGPASSPALRRPRQLGDMGTPTRPRRQLDLPVSQIVQPKKHDSEFESKLQEIMKMNGILNINGQRYQTEMKDLEHLGELGNGTCGHVVKMRHKPSGVVIAVKQMRRSGNAEENKRIIMDLDVVLKSHDCPYIVQCLGCFITESDVWICMELMATCLDKLLKRSRQAIPEDFLGKVTVATVKALSYLKEKHGVIHRDVKPSNILLDEMGGVKLCDFGISGRLVDSKAKTRSAGCAAYMAPERIDPPDPTKPDYDIRADVWSLGITLVELATGVFPYRDCKTDFEVLSRVVQDDPPSLPADAPFSKEFRSFVSCCLTKNYKHRPKYHKLMEHAFIRKYDVLQDGETNSSLTNSGCQWFGKVMRQLEPSSRLPGGQQQQQRVSSHVSLKQTAHLRAQSEVPAFLRSNINSSMREPPNSGFLPFHQRSNSENGANYVPYSPYAFRRKEIARPFSPPTSKDAADQPEQNLPPRSFSPYRQHEQSIARHDYSSSNHCSTTNGQGRQEATTTTTTMTTMMTTTTTMTTTTRSFSPYRTQDSNLDSNGRPYSPYRSSRYEERDKTDRWQGDVSRSLSPFARDYSPWRRENVDPPVIQPPPATYDNSGRYSPFLQQRLTQPPSQQSTAPQTYPQMQNIYGSPMISRKRFPSEPPPQGSHGSTSPQLLISRFAHQLKQESPPSSLVMPPQQIVGSKESAKKRFASYVRLRLGSERAPSPEPPPRLSRGESPLALRRNLVDQASPSFPRRYVSPPPQPPPRRLSESNSVPGSPQHVRARLRYTPEPQRRPPPP</sequence>
<feature type="compositionally biased region" description="Low complexity" evidence="13">
    <location>
        <begin position="556"/>
        <end position="576"/>
    </location>
</feature>
<keyword evidence="5" id="KW-0418">Kinase</keyword>
<dbReference type="GO" id="GO:0004708">
    <property type="term" value="F:MAP kinase kinase activity"/>
    <property type="evidence" value="ECO:0007669"/>
    <property type="project" value="UniProtKB-EC"/>
</dbReference>
<evidence type="ECO:0000313" key="15">
    <source>
        <dbReference type="Proteomes" id="UP000504615"/>
    </source>
</evidence>
<comment type="catalytic activity">
    <reaction evidence="11">
        <text>L-threonyl-[protein] + ATP = O-phospho-L-threonyl-[protein] + ADP + H(+)</text>
        <dbReference type="Rhea" id="RHEA:46608"/>
        <dbReference type="Rhea" id="RHEA-COMP:11060"/>
        <dbReference type="Rhea" id="RHEA-COMP:11605"/>
        <dbReference type="ChEBI" id="CHEBI:15378"/>
        <dbReference type="ChEBI" id="CHEBI:30013"/>
        <dbReference type="ChEBI" id="CHEBI:30616"/>
        <dbReference type="ChEBI" id="CHEBI:61977"/>
        <dbReference type="ChEBI" id="CHEBI:456216"/>
        <dbReference type="EC" id="2.7.12.2"/>
    </reaction>
</comment>
<dbReference type="GO" id="GO:0051239">
    <property type="term" value="P:regulation of multicellular organismal process"/>
    <property type="evidence" value="ECO:0007669"/>
    <property type="project" value="UniProtKB-ARBA"/>
</dbReference>
<organism evidence="15 16">
    <name type="scientific">Pogonomyrmex barbatus</name>
    <name type="common">red harvester ant</name>
    <dbReference type="NCBI Taxonomy" id="144034"/>
    <lineage>
        <taxon>Eukaryota</taxon>
        <taxon>Metazoa</taxon>
        <taxon>Ecdysozoa</taxon>
        <taxon>Arthropoda</taxon>
        <taxon>Hexapoda</taxon>
        <taxon>Insecta</taxon>
        <taxon>Pterygota</taxon>
        <taxon>Neoptera</taxon>
        <taxon>Endopterygota</taxon>
        <taxon>Hymenoptera</taxon>
        <taxon>Apocrita</taxon>
        <taxon>Aculeata</taxon>
        <taxon>Formicoidea</taxon>
        <taxon>Formicidae</taxon>
        <taxon>Myrmicinae</taxon>
        <taxon>Pogonomyrmex</taxon>
    </lineage>
</organism>
<dbReference type="RefSeq" id="XP_011633407.1">
    <property type="nucleotide sequence ID" value="XM_011635105.1"/>
</dbReference>
<dbReference type="KEGG" id="pbar:105424720"/>
<evidence type="ECO:0000256" key="11">
    <source>
        <dbReference type="ARBA" id="ARBA00049299"/>
    </source>
</evidence>
<dbReference type="Gene3D" id="3.30.200.20">
    <property type="entry name" value="Phosphorylase Kinase, domain 1"/>
    <property type="match status" value="1"/>
</dbReference>
<evidence type="ECO:0000256" key="7">
    <source>
        <dbReference type="ARBA" id="ARBA00023137"/>
    </source>
</evidence>
<evidence type="ECO:0000256" key="13">
    <source>
        <dbReference type="SAM" id="MobiDB-lite"/>
    </source>
</evidence>
<comment type="similarity">
    <text evidence="8">Belongs to the protein kinase superfamily. STE Ser/Thr protein kinase family. MAP kinase kinase subfamily.</text>
</comment>
<dbReference type="InterPro" id="IPR052468">
    <property type="entry name" value="Dual_spec_MAPK_kinase"/>
</dbReference>
<dbReference type="GO" id="GO:0010508">
    <property type="term" value="P:positive regulation of autophagy"/>
    <property type="evidence" value="ECO:0007669"/>
    <property type="project" value="UniProtKB-ARBA"/>
</dbReference>
<proteinExistence type="inferred from homology"/>
<evidence type="ECO:0000313" key="16">
    <source>
        <dbReference type="RefSeq" id="XP_011633407.1"/>
    </source>
</evidence>
<protein>
    <recommendedName>
        <fullName evidence="9">mitogen-activated protein kinase kinase</fullName>
        <ecNumber evidence="9">2.7.12.2</ecNumber>
    </recommendedName>
</protein>
<feature type="region of interest" description="Disordered" evidence="13">
    <location>
        <begin position="501"/>
        <end position="653"/>
    </location>
</feature>
<dbReference type="EC" id="2.7.12.2" evidence="9"/>
<keyword evidence="15" id="KW-1185">Reference proteome</keyword>
<evidence type="ECO:0000256" key="2">
    <source>
        <dbReference type="ARBA" id="ARBA00022553"/>
    </source>
</evidence>
<dbReference type="GO" id="GO:0016477">
    <property type="term" value="P:cell migration"/>
    <property type="evidence" value="ECO:0007669"/>
    <property type="project" value="UniProtKB-ARBA"/>
</dbReference>
<evidence type="ECO:0000256" key="1">
    <source>
        <dbReference type="ARBA" id="ARBA00022527"/>
    </source>
</evidence>
<keyword evidence="3" id="KW-0808">Transferase</keyword>
<evidence type="ECO:0000256" key="12">
    <source>
        <dbReference type="ARBA" id="ARBA00051693"/>
    </source>
</evidence>
<dbReference type="SUPFAM" id="SSF56112">
    <property type="entry name" value="Protein kinase-like (PK-like)"/>
    <property type="match status" value="1"/>
</dbReference>
<keyword evidence="2" id="KW-0597">Phosphoprotein</keyword>
<feature type="region of interest" description="Disordered" evidence="13">
    <location>
        <begin position="661"/>
        <end position="680"/>
    </location>
</feature>
<keyword evidence="7" id="KW-0829">Tyrosine-protein kinase</keyword>
<dbReference type="AlphaFoldDB" id="A0A6I9VW62"/>
<name>A0A6I9VW62_9HYME</name>
<feature type="compositionally biased region" description="Low complexity" evidence="13">
    <location>
        <begin position="42"/>
        <end position="61"/>
    </location>
</feature>
<keyword evidence="1" id="KW-0723">Serine/threonine-protein kinase</keyword>
<dbReference type="FunFam" id="1.10.510.10:FF:000432">
    <property type="entry name" value="mitogen-activated protein kinase kinase 3"/>
    <property type="match status" value="1"/>
</dbReference>
<dbReference type="PANTHER" id="PTHR47238:SF2">
    <property type="entry name" value="DUAL SPECIFICITY MITOGEN-ACTIVATED PROTEIN KINASE KINASE HEMIPTEROUS"/>
    <property type="match status" value="1"/>
</dbReference>
<comment type="catalytic activity">
    <reaction evidence="10">
        <text>L-seryl-[protein] + ATP = O-phospho-L-seryl-[protein] + ADP + H(+)</text>
        <dbReference type="Rhea" id="RHEA:17989"/>
        <dbReference type="Rhea" id="RHEA-COMP:9863"/>
        <dbReference type="Rhea" id="RHEA-COMP:11604"/>
        <dbReference type="ChEBI" id="CHEBI:15378"/>
        <dbReference type="ChEBI" id="CHEBI:29999"/>
        <dbReference type="ChEBI" id="CHEBI:30616"/>
        <dbReference type="ChEBI" id="CHEBI:83421"/>
        <dbReference type="ChEBI" id="CHEBI:456216"/>
        <dbReference type="EC" id="2.7.12.2"/>
    </reaction>
</comment>
<dbReference type="InterPro" id="IPR011009">
    <property type="entry name" value="Kinase-like_dom_sf"/>
</dbReference>
<dbReference type="GO" id="GO:0005829">
    <property type="term" value="C:cytosol"/>
    <property type="evidence" value="ECO:0007669"/>
    <property type="project" value="UniProtKB-ARBA"/>
</dbReference>
<evidence type="ECO:0000256" key="5">
    <source>
        <dbReference type="ARBA" id="ARBA00022777"/>
    </source>
</evidence>
<accession>A0A6I9VW62</accession>
<feature type="region of interest" description="Disordered" evidence="13">
    <location>
        <begin position="458"/>
        <end position="482"/>
    </location>
</feature>
<dbReference type="PROSITE" id="PS00108">
    <property type="entry name" value="PROTEIN_KINASE_ST"/>
    <property type="match status" value="1"/>
</dbReference>
<dbReference type="GO" id="GO:0030707">
    <property type="term" value="P:follicle cell of egg chamber development"/>
    <property type="evidence" value="ECO:0007669"/>
    <property type="project" value="UniProtKB-ARBA"/>
</dbReference>
<dbReference type="Pfam" id="PF00069">
    <property type="entry name" value="Pkinase"/>
    <property type="match status" value="1"/>
</dbReference>
<dbReference type="OrthoDB" id="10252354at2759"/>
<dbReference type="FunFam" id="3.30.200.20:FF:000040">
    <property type="entry name" value="Dual specificity mitogen-activated protein kinase kinase"/>
    <property type="match status" value="1"/>
</dbReference>
<dbReference type="GeneID" id="105424720"/>
<evidence type="ECO:0000256" key="3">
    <source>
        <dbReference type="ARBA" id="ARBA00022679"/>
    </source>
</evidence>
<evidence type="ECO:0000259" key="14">
    <source>
        <dbReference type="PROSITE" id="PS50011"/>
    </source>
</evidence>
<dbReference type="PANTHER" id="PTHR47238">
    <property type="entry name" value="MITOGEN-ACTIVATED PROTEIN KINASE KINASE 5"/>
    <property type="match status" value="1"/>
</dbReference>
<dbReference type="Proteomes" id="UP000504615">
    <property type="component" value="Unplaced"/>
</dbReference>
<dbReference type="PROSITE" id="PS50011">
    <property type="entry name" value="PROTEIN_KINASE_DOM"/>
    <property type="match status" value="1"/>
</dbReference>
<feature type="compositionally biased region" description="Basic and acidic residues" evidence="13">
    <location>
        <begin position="1"/>
        <end position="29"/>
    </location>
</feature>
<evidence type="ECO:0000256" key="10">
    <source>
        <dbReference type="ARBA" id="ARBA00049014"/>
    </source>
</evidence>
<feature type="domain" description="Protein kinase" evidence="14">
    <location>
        <begin position="126"/>
        <end position="386"/>
    </location>
</feature>
<feature type="region of interest" description="Disordered" evidence="13">
    <location>
        <begin position="721"/>
        <end position="741"/>
    </location>
</feature>
<dbReference type="GO" id="GO:0004674">
    <property type="term" value="F:protein serine/threonine kinase activity"/>
    <property type="evidence" value="ECO:0007669"/>
    <property type="project" value="UniProtKB-KW"/>
</dbReference>
<comment type="catalytic activity">
    <reaction evidence="12">
        <text>L-tyrosyl-[protein] + ATP = O-phospho-L-tyrosyl-[protein] + ADP + H(+)</text>
        <dbReference type="Rhea" id="RHEA:10596"/>
        <dbReference type="Rhea" id="RHEA-COMP:10136"/>
        <dbReference type="Rhea" id="RHEA-COMP:20101"/>
        <dbReference type="ChEBI" id="CHEBI:15378"/>
        <dbReference type="ChEBI" id="CHEBI:30616"/>
        <dbReference type="ChEBI" id="CHEBI:46858"/>
        <dbReference type="ChEBI" id="CHEBI:61978"/>
        <dbReference type="ChEBI" id="CHEBI:456216"/>
        <dbReference type="EC" id="2.7.12.2"/>
    </reaction>
</comment>
<evidence type="ECO:0000256" key="9">
    <source>
        <dbReference type="ARBA" id="ARBA00038999"/>
    </source>
</evidence>
<feature type="compositionally biased region" description="Polar residues" evidence="13">
    <location>
        <begin position="539"/>
        <end position="555"/>
    </location>
</feature>
<dbReference type="Gene3D" id="1.10.510.10">
    <property type="entry name" value="Transferase(Phosphotransferase) domain 1"/>
    <property type="match status" value="1"/>
</dbReference>
<feature type="compositionally biased region" description="Basic and acidic residues" evidence="13">
    <location>
        <begin position="602"/>
        <end position="614"/>
    </location>
</feature>
<dbReference type="GO" id="GO:0004713">
    <property type="term" value="F:protein tyrosine kinase activity"/>
    <property type="evidence" value="ECO:0007669"/>
    <property type="project" value="UniProtKB-KW"/>
</dbReference>
<dbReference type="InterPro" id="IPR000719">
    <property type="entry name" value="Prot_kinase_dom"/>
</dbReference>